<sequence length="471" mass="50501">MAIMLPSARREHGAEQPYIPLGIFKIRLPFVHYGVEVPELIQAIFMFVTGLAATQFLQDMFGIPFEIALTIVLFHEITYCIHQIFGDPIVAGWITAAIPLTVAFLSKYAMGVERIEALIALQVTVGLLFLLLGTTGLAKKILDVMPGSIKAGVVLGAGIAAVTGKYGFLSAAAGGIGFAKFPISLTVGIMIAFFLLYAKGFKEMKAKGGSIIAVFAKYGMVPGIIGAMLVAFAVGEAPLPKIDQWGFFIPRFGEVFATYSGFGIGFPTLSMFIAALPMAIVAYIIAFGDIIIGQTVIERANEQREDEYIDMNPNRTNILCGVRNMIEGVFAPTVTLAGPLWAAMTVSIAERYKQGRQAMDSIFGGSGTFNIMKFICVMYLPLVAIFKPILPIAIALTIMVQGFACFYIAMEMTKTNEERGVAGVIGAILAVAGATYGLAAGIILWFVVERLGTQKINVAQKAADAEPNANV</sequence>
<proteinExistence type="predicted"/>
<feature type="transmembrane region" description="Helical" evidence="1">
    <location>
        <begin position="181"/>
        <end position="198"/>
    </location>
</feature>
<feature type="transmembrane region" description="Helical" evidence="1">
    <location>
        <begin position="63"/>
        <end position="81"/>
    </location>
</feature>
<evidence type="ECO:0000313" key="3">
    <source>
        <dbReference type="Proteomes" id="UP000013520"/>
    </source>
</evidence>
<dbReference type="Proteomes" id="UP000013520">
    <property type="component" value="Chromosome"/>
</dbReference>
<dbReference type="HOGENOM" id="CLU_045810_0_0_9"/>
<dbReference type="AlphaFoldDB" id="R4KBZ8"/>
<organism evidence="2 3">
    <name type="scientific">Desulfoscipio gibsoniae DSM 7213</name>
    <dbReference type="NCBI Taxonomy" id="767817"/>
    <lineage>
        <taxon>Bacteria</taxon>
        <taxon>Bacillati</taxon>
        <taxon>Bacillota</taxon>
        <taxon>Clostridia</taxon>
        <taxon>Eubacteriales</taxon>
        <taxon>Desulfallaceae</taxon>
        <taxon>Desulfoscipio</taxon>
    </lineage>
</organism>
<protein>
    <submittedName>
        <fullName evidence="2">Permease family transporter</fullName>
    </submittedName>
</protein>
<feature type="transmembrane region" description="Helical" evidence="1">
    <location>
        <begin position="88"/>
        <end position="105"/>
    </location>
</feature>
<dbReference type="OrthoDB" id="354989at2"/>
<keyword evidence="1" id="KW-1133">Transmembrane helix</keyword>
<evidence type="ECO:0000313" key="2">
    <source>
        <dbReference type="EMBL" id="AGL00084.1"/>
    </source>
</evidence>
<reference evidence="2 3" key="1">
    <citation type="submission" date="2012-01" db="EMBL/GenBank/DDBJ databases">
        <title>Complete sequence of Desulfotomaculum gibsoniae DSM 7213.</title>
        <authorList>
            <consortium name="US DOE Joint Genome Institute"/>
            <person name="Lucas S."/>
            <person name="Han J."/>
            <person name="Lapidus A."/>
            <person name="Cheng J.-F."/>
            <person name="Goodwin L."/>
            <person name="Pitluck S."/>
            <person name="Peters L."/>
            <person name="Ovchinnikova G."/>
            <person name="Teshima H."/>
            <person name="Detter J.C."/>
            <person name="Han C."/>
            <person name="Tapia R."/>
            <person name="Land M."/>
            <person name="Hauser L."/>
            <person name="Kyrpides N."/>
            <person name="Ivanova N."/>
            <person name="Pagani I."/>
            <person name="Parshina S."/>
            <person name="Plugge C."/>
            <person name="Muyzer G."/>
            <person name="Kuever J."/>
            <person name="Ivanova A."/>
            <person name="Nazina T."/>
            <person name="Klenk H.-P."/>
            <person name="Brambilla E."/>
            <person name="Spring S."/>
            <person name="Stams A.F."/>
            <person name="Woyke T."/>
        </authorList>
    </citation>
    <scope>NUCLEOTIDE SEQUENCE [LARGE SCALE GENOMIC DNA]</scope>
    <source>
        <strain evidence="2 3">DSM 7213</strain>
    </source>
</reference>
<keyword evidence="1" id="KW-0812">Transmembrane</keyword>
<dbReference type="eggNOG" id="COG0659">
    <property type="taxonomic scope" value="Bacteria"/>
</dbReference>
<keyword evidence="1" id="KW-0472">Membrane</keyword>
<gene>
    <name evidence="2" type="ORF">Desgi_0516</name>
</gene>
<feature type="transmembrane region" description="Helical" evidence="1">
    <location>
        <begin position="388"/>
        <end position="409"/>
    </location>
</feature>
<feature type="transmembrane region" description="Helical" evidence="1">
    <location>
        <begin position="361"/>
        <end position="382"/>
    </location>
</feature>
<dbReference type="EMBL" id="CP003273">
    <property type="protein sequence ID" value="AGL00084.1"/>
    <property type="molecule type" value="Genomic_DNA"/>
</dbReference>
<accession>R4KBZ8</accession>
<keyword evidence="3" id="KW-1185">Reference proteome</keyword>
<feature type="transmembrane region" description="Helical" evidence="1">
    <location>
        <begin position="210"/>
        <end position="234"/>
    </location>
</feature>
<dbReference type="RefSeq" id="WP_006523455.1">
    <property type="nucleotide sequence ID" value="NC_021184.1"/>
</dbReference>
<feature type="transmembrane region" description="Helical" evidence="1">
    <location>
        <begin position="269"/>
        <end position="292"/>
    </location>
</feature>
<name>R4KBZ8_9FIRM</name>
<dbReference type="STRING" id="767817.Desgi_0516"/>
<dbReference type="KEGG" id="dgi:Desgi_0516"/>
<feature type="transmembrane region" description="Helical" evidence="1">
    <location>
        <begin position="421"/>
        <end position="448"/>
    </location>
</feature>
<feature type="transmembrane region" description="Helical" evidence="1">
    <location>
        <begin position="117"/>
        <end position="137"/>
    </location>
</feature>
<evidence type="ECO:0000256" key="1">
    <source>
        <dbReference type="SAM" id="Phobius"/>
    </source>
</evidence>